<dbReference type="Proteomes" id="UP000694863">
    <property type="component" value="Unplaced"/>
</dbReference>
<protein>
    <submittedName>
        <fullName evidence="2">V-set and transmembrane domain-containing protein 1 isoform X1</fullName>
    </submittedName>
</protein>
<sequence length="321" mass="36228">MHTECLLLLCLGLCLGYEEEKKPDTDSAFFPVTLPKPLLRAWPSSVAESRSNVTLTCRSPFRNSTFCLGKLNSTELEQRLSPVGKDAELLLTDLQPEDAGQYFCAYKTADSQGWSKREHVHLVVTGSLPKPSLSYTLRLEDHRLTLQCLIPYNGTEYLAVALLKAGLQAPLQVMKIRKDHPGIMYWSVMIQQSGNYSCVYYQWDFPYLASFPSNFLKYTLRDEGGYERPETTERPETLQREIEENEALDTPSSKPGSTRLIFVTVFTCISIVLLFLFIFLIYRCTQHNSAPGESTERASCAEVPDEEAPESADLGSDLEPR</sequence>
<proteinExistence type="predicted"/>
<accession>A0AC55DAL1</accession>
<evidence type="ECO:0000313" key="2">
    <source>
        <dbReference type="RefSeq" id="XP_045148787.1"/>
    </source>
</evidence>
<organism evidence="1 2">
    <name type="scientific">Echinops telfairi</name>
    <name type="common">Lesser hedgehog tenrec</name>
    <dbReference type="NCBI Taxonomy" id="9371"/>
    <lineage>
        <taxon>Eukaryota</taxon>
        <taxon>Metazoa</taxon>
        <taxon>Chordata</taxon>
        <taxon>Craniata</taxon>
        <taxon>Vertebrata</taxon>
        <taxon>Euteleostomi</taxon>
        <taxon>Mammalia</taxon>
        <taxon>Eutheria</taxon>
        <taxon>Afrotheria</taxon>
        <taxon>Tenrecidae</taxon>
        <taxon>Tenrecinae</taxon>
        <taxon>Echinops</taxon>
    </lineage>
</organism>
<name>A0AC55DAL1_ECHTE</name>
<gene>
    <name evidence="2" type="primary">VSTM1</name>
</gene>
<keyword evidence="1" id="KW-1185">Reference proteome</keyword>
<keyword evidence="2" id="KW-0472">Membrane</keyword>
<reference evidence="2" key="1">
    <citation type="submission" date="2025-08" db="UniProtKB">
        <authorList>
            <consortium name="RefSeq"/>
        </authorList>
    </citation>
    <scope>IDENTIFICATION</scope>
</reference>
<keyword evidence="2" id="KW-0812">Transmembrane</keyword>
<dbReference type="RefSeq" id="XP_045148787.1">
    <property type="nucleotide sequence ID" value="XM_045292852.1"/>
</dbReference>
<evidence type="ECO:0000313" key="1">
    <source>
        <dbReference type="Proteomes" id="UP000694863"/>
    </source>
</evidence>